<accession>E9HSX3</accession>
<evidence type="ECO:0000313" key="2">
    <source>
        <dbReference type="Proteomes" id="UP000000305"/>
    </source>
</evidence>
<dbReference type="HOGENOM" id="CLU_2815027_0_0_1"/>
<dbReference type="AlphaFoldDB" id="E9HSX3"/>
<proteinExistence type="predicted"/>
<gene>
    <name evidence="1" type="ORF">DAPPUDRAFT_265147</name>
</gene>
<dbReference type="KEGG" id="dpx:DAPPUDRAFT_265147"/>
<keyword evidence="2" id="KW-1185">Reference proteome</keyword>
<sequence>MAEKKKTASGGRFVDLKRKKKAYWRLARRFDEEENQRTERRKKMARWRLARQYDEEEEVLLGAGSSV</sequence>
<reference evidence="1 2" key="1">
    <citation type="journal article" date="2011" name="Science">
        <title>The ecoresponsive genome of Daphnia pulex.</title>
        <authorList>
            <person name="Colbourne J.K."/>
            <person name="Pfrender M.E."/>
            <person name="Gilbert D."/>
            <person name="Thomas W.K."/>
            <person name="Tucker A."/>
            <person name="Oakley T.H."/>
            <person name="Tokishita S."/>
            <person name="Aerts A."/>
            <person name="Arnold G.J."/>
            <person name="Basu M.K."/>
            <person name="Bauer D.J."/>
            <person name="Caceres C.E."/>
            <person name="Carmel L."/>
            <person name="Casola C."/>
            <person name="Choi J.H."/>
            <person name="Detter J.C."/>
            <person name="Dong Q."/>
            <person name="Dusheyko S."/>
            <person name="Eads B.D."/>
            <person name="Frohlich T."/>
            <person name="Geiler-Samerotte K.A."/>
            <person name="Gerlach D."/>
            <person name="Hatcher P."/>
            <person name="Jogdeo S."/>
            <person name="Krijgsveld J."/>
            <person name="Kriventseva E.V."/>
            <person name="Kultz D."/>
            <person name="Laforsch C."/>
            <person name="Lindquist E."/>
            <person name="Lopez J."/>
            <person name="Manak J.R."/>
            <person name="Muller J."/>
            <person name="Pangilinan J."/>
            <person name="Patwardhan R.P."/>
            <person name="Pitluck S."/>
            <person name="Pritham E.J."/>
            <person name="Rechtsteiner A."/>
            <person name="Rho M."/>
            <person name="Rogozin I.B."/>
            <person name="Sakarya O."/>
            <person name="Salamov A."/>
            <person name="Schaack S."/>
            <person name="Shapiro H."/>
            <person name="Shiga Y."/>
            <person name="Skalitzky C."/>
            <person name="Smith Z."/>
            <person name="Souvorov A."/>
            <person name="Sung W."/>
            <person name="Tang Z."/>
            <person name="Tsuchiya D."/>
            <person name="Tu H."/>
            <person name="Vos H."/>
            <person name="Wang M."/>
            <person name="Wolf Y.I."/>
            <person name="Yamagata H."/>
            <person name="Yamada T."/>
            <person name="Ye Y."/>
            <person name="Shaw J.R."/>
            <person name="Andrews J."/>
            <person name="Crease T.J."/>
            <person name="Tang H."/>
            <person name="Lucas S.M."/>
            <person name="Robertson H.M."/>
            <person name="Bork P."/>
            <person name="Koonin E.V."/>
            <person name="Zdobnov E.M."/>
            <person name="Grigoriev I.V."/>
            <person name="Lynch M."/>
            <person name="Boore J.L."/>
        </authorList>
    </citation>
    <scope>NUCLEOTIDE SEQUENCE [LARGE SCALE GENOMIC DNA]</scope>
</reference>
<name>E9HSX3_DAPPU</name>
<dbReference type="Proteomes" id="UP000000305">
    <property type="component" value="Unassembled WGS sequence"/>
</dbReference>
<dbReference type="InParanoid" id="E9HSX3"/>
<protein>
    <submittedName>
        <fullName evidence="1">Uncharacterized protein</fullName>
    </submittedName>
</protein>
<organism evidence="1 2">
    <name type="scientific">Daphnia pulex</name>
    <name type="common">Water flea</name>
    <dbReference type="NCBI Taxonomy" id="6669"/>
    <lineage>
        <taxon>Eukaryota</taxon>
        <taxon>Metazoa</taxon>
        <taxon>Ecdysozoa</taxon>
        <taxon>Arthropoda</taxon>
        <taxon>Crustacea</taxon>
        <taxon>Branchiopoda</taxon>
        <taxon>Diplostraca</taxon>
        <taxon>Cladocera</taxon>
        <taxon>Anomopoda</taxon>
        <taxon>Daphniidae</taxon>
        <taxon>Daphnia</taxon>
    </lineage>
</organism>
<dbReference type="EMBL" id="GL732760">
    <property type="protein sequence ID" value="EFX65155.1"/>
    <property type="molecule type" value="Genomic_DNA"/>
</dbReference>
<evidence type="ECO:0000313" key="1">
    <source>
        <dbReference type="EMBL" id="EFX65155.1"/>
    </source>
</evidence>